<reference evidence="4" key="1">
    <citation type="submission" date="2017-02" db="UniProtKB">
        <authorList>
            <consortium name="WormBaseParasite"/>
        </authorList>
    </citation>
    <scope>IDENTIFICATION</scope>
</reference>
<feature type="region of interest" description="Disordered" evidence="1">
    <location>
        <begin position="79"/>
        <end position="98"/>
    </location>
</feature>
<dbReference type="WBParaSite" id="NBR_0001440901-mRNA-1">
    <property type="protein sequence ID" value="NBR_0001440901-mRNA-1"/>
    <property type="gene ID" value="NBR_0001440901"/>
</dbReference>
<gene>
    <name evidence="2" type="ORF">NBR_LOCUS14410</name>
</gene>
<dbReference type="Proteomes" id="UP000271162">
    <property type="component" value="Unassembled WGS sequence"/>
</dbReference>
<dbReference type="OMA" id="SHEDDCI"/>
<organism evidence="4">
    <name type="scientific">Nippostrongylus brasiliensis</name>
    <name type="common">Rat hookworm</name>
    <dbReference type="NCBI Taxonomy" id="27835"/>
    <lineage>
        <taxon>Eukaryota</taxon>
        <taxon>Metazoa</taxon>
        <taxon>Ecdysozoa</taxon>
        <taxon>Nematoda</taxon>
        <taxon>Chromadorea</taxon>
        <taxon>Rhabditida</taxon>
        <taxon>Rhabditina</taxon>
        <taxon>Rhabditomorpha</taxon>
        <taxon>Strongyloidea</taxon>
        <taxon>Heligmosomidae</taxon>
        <taxon>Nippostrongylus</taxon>
    </lineage>
</organism>
<evidence type="ECO:0000256" key="1">
    <source>
        <dbReference type="SAM" id="MobiDB-lite"/>
    </source>
</evidence>
<evidence type="ECO:0000313" key="2">
    <source>
        <dbReference type="EMBL" id="VDL77999.1"/>
    </source>
</evidence>
<dbReference type="EMBL" id="UYSL01021352">
    <property type="protein sequence ID" value="VDL77999.1"/>
    <property type="molecule type" value="Genomic_DNA"/>
</dbReference>
<keyword evidence="3" id="KW-1185">Reference proteome</keyword>
<reference evidence="2 3" key="2">
    <citation type="submission" date="2018-11" db="EMBL/GenBank/DDBJ databases">
        <authorList>
            <consortium name="Pathogen Informatics"/>
        </authorList>
    </citation>
    <scope>NUCLEOTIDE SEQUENCE [LARGE SCALE GENOMIC DNA]</scope>
</reference>
<evidence type="ECO:0000313" key="4">
    <source>
        <dbReference type="WBParaSite" id="NBR_0001440901-mRNA-1"/>
    </source>
</evidence>
<name>A0A0N4YCV6_NIPBR</name>
<sequence length="98" mass="11081">MPFVRLLKAVAMQQQQSFVRMFSKSTVLVLLLVVTLTLACHGGKRKHDHHKGHKCKHGSSHEDDCIEEYSYYYDDYDSHPKHKHKHGSGSGSGSGGDW</sequence>
<feature type="compositionally biased region" description="Gly residues" evidence="1">
    <location>
        <begin position="88"/>
        <end position="98"/>
    </location>
</feature>
<dbReference type="AlphaFoldDB" id="A0A0N4YCV6"/>
<protein>
    <submittedName>
        <fullName evidence="4">Glycine-rich protein</fullName>
    </submittedName>
</protein>
<evidence type="ECO:0000313" key="3">
    <source>
        <dbReference type="Proteomes" id="UP000271162"/>
    </source>
</evidence>
<accession>A0A0N4YCV6</accession>
<proteinExistence type="predicted"/>